<dbReference type="InterPro" id="IPR029068">
    <property type="entry name" value="Glyas_Bleomycin-R_OHBP_Dase"/>
</dbReference>
<proteinExistence type="predicted"/>
<dbReference type="PANTHER" id="PTHR35908">
    <property type="entry name" value="HYPOTHETICAL FUSION PROTEIN"/>
    <property type="match status" value="1"/>
</dbReference>
<dbReference type="InterPro" id="IPR041581">
    <property type="entry name" value="Glyoxalase_6"/>
</dbReference>
<sequence>MTSFIAHTTVDCRNAYELSEWWKALLGYVDIDGDPNEPGHEECLIRDPESGHRILFIEVPDEELPAKRIHFDVRPREGSRDEELERVLALGARQVGDMRGKYGPGTGWVVLADPEGNEFCILRSLDEVHAGPPPPA</sequence>
<name>A0A4Q2SY49_9ACTN</name>
<evidence type="ECO:0000259" key="1">
    <source>
        <dbReference type="Pfam" id="PF18029"/>
    </source>
</evidence>
<dbReference type="Pfam" id="PF18029">
    <property type="entry name" value="Glyoxalase_6"/>
    <property type="match status" value="1"/>
</dbReference>
<protein>
    <submittedName>
        <fullName evidence="2">VOC family protein</fullName>
    </submittedName>
</protein>
<dbReference type="OrthoDB" id="3823476at2"/>
<dbReference type="Proteomes" id="UP000291101">
    <property type="component" value="Unassembled WGS sequence"/>
</dbReference>
<gene>
    <name evidence="2" type="ORF">EUA94_12725</name>
</gene>
<dbReference type="SUPFAM" id="SSF54593">
    <property type="entry name" value="Glyoxalase/Bleomycin resistance protein/Dihydroxybiphenyl dioxygenase"/>
    <property type="match status" value="1"/>
</dbReference>
<reference evidence="2 3" key="1">
    <citation type="submission" date="2019-01" db="EMBL/GenBank/DDBJ databases">
        <title>Novel species of Nocardioides.</title>
        <authorList>
            <person name="Liu Q."/>
            <person name="X Y.-H."/>
        </authorList>
    </citation>
    <scope>NUCLEOTIDE SEQUENCE [LARGE SCALE GENOMIC DNA]</scope>
    <source>
        <strain evidence="2 3">HLT2-9</strain>
    </source>
</reference>
<feature type="domain" description="Glyoxalase-like" evidence="1">
    <location>
        <begin position="8"/>
        <end position="122"/>
    </location>
</feature>
<evidence type="ECO:0000313" key="3">
    <source>
        <dbReference type="Proteomes" id="UP000291101"/>
    </source>
</evidence>
<dbReference type="RefSeq" id="WP_129427261.1">
    <property type="nucleotide sequence ID" value="NZ_SDWV01000012.1"/>
</dbReference>
<dbReference type="CDD" id="cd06587">
    <property type="entry name" value="VOC"/>
    <property type="match status" value="1"/>
</dbReference>
<dbReference type="Gene3D" id="3.10.180.10">
    <property type="entry name" value="2,3-Dihydroxybiphenyl 1,2-Dioxygenase, domain 1"/>
    <property type="match status" value="1"/>
</dbReference>
<dbReference type="PANTHER" id="PTHR35908:SF1">
    <property type="entry name" value="CONSERVED PROTEIN"/>
    <property type="match status" value="1"/>
</dbReference>
<keyword evidence="3" id="KW-1185">Reference proteome</keyword>
<organism evidence="2 3">
    <name type="scientific">Nocardioides zhouii</name>
    <dbReference type="NCBI Taxonomy" id="1168729"/>
    <lineage>
        <taxon>Bacteria</taxon>
        <taxon>Bacillati</taxon>
        <taxon>Actinomycetota</taxon>
        <taxon>Actinomycetes</taxon>
        <taxon>Propionibacteriales</taxon>
        <taxon>Nocardioidaceae</taxon>
        <taxon>Nocardioides</taxon>
    </lineage>
</organism>
<dbReference type="AlphaFoldDB" id="A0A4Q2SY49"/>
<dbReference type="EMBL" id="SDWV01000012">
    <property type="protein sequence ID" value="RYC10391.1"/>
    <property type="molecule type" value="Genomic_DNA"/>
</dbReference>
<comment type="caution">
    <text evidence="2">The sequence shown here is derived from an EMBL/GenBank/DDBJ whole genome shotgun (WGS) entry which is preliminary data.</text>
</comment>
<accession>A0A4Q2SY49</accession>
<evidence type="ECO:0000313" key="2">
    <source>
        <dbReference type="EMBL" id="RYC10391.1"/>
    </source>
</evidence>